<evidence type="ECO:0000256" key="3">
    <source>
        <dbReference type="ARBA" id="ARBA00022491"/>
    </source>
</evidence>
<keyword evidence="12" id="KW-1185">Reference proteome</keyword>
<dbReference type="OrthoDB" id="9797114at2"/>
<dbReference type="EMBL" id="CAQJ01000056">
    <property type="protein sequence ID" value="CCQ90951.1"/>
    <property type="molecule type" value="Genomic_DNA"/>
</dbReference>
<evidence type="ECO:0000256" key="7">
    <source>
        <dbReference type="ARBA" id="ARBA00024739"/>
    </source>
</evidence>
<evidence type="ECO:0000259" key="10">
    <source>
        <dbReference type="Pfam" id="PF04316"/>
    </source>
</evidence>
<dbReference type="SUPFAM" id="SSF101498">
    <property type="entry name" value="Anti-sigma factor FlgM"/>
    <property type="match status" value="1"/>
</dbReference>
<evidence type="ECO:0000256" key="4">
    <source>
        <dbReference type="ARBA" id="ARBA00022795"/>
    </source>
</evidence>
<evidence type="ECO:0000256" key="8">
    <source>
        <dbReference type="ARBA" id="ARBA00030117"/>
    </source>
</evidence>
<dbReference type="InterPro" id="IPR007412">
    <property type="entry name" value="FlgM"/>
</dbReference>
<dbReference type="HOGENOM" id="CLU_2181072_0_0_0"/>
<proteinExistence type="inferred from homology"/>
<keyword evidence="3" id="KW-0678">Repressor</keyword>
<reference evidence="11 12" key="1">
    <citation type="journal article" date="2013" name="Front. Microbiol.">
        <title>The genome of Nitrospina gracilis illuminates the metabolism and evolution of the major marine nitrite oxidizer.</title>
        <authorList>
            <person name="Luecker S."/>
            <person name="Nowka B."/>
            <person name="Rattei T."/>
            <person name="Spieck E."/>
            <person name="and Daims H."/>
        </authorList>
    </citation>
    <scope>NUCLEOTIDE SEQUENCE [LARGE SCALE GENOMIC DNA]</scope>
    <source>
        <strain evidence="11 12">3/211</strain>
    </source>
</reference>
<evidence type="ECO:0000313" key="12">
    <source>
        <dbReference type="Proteomes" id="UP000011704"/>
    </source>
</evidence>
<dbReference type="InterPro" id="IPR031316">
    <property type="entry name" value="FlgM_C"/>
</dbReference>
<dbReference type="AlphaFoldDB" id="M1YZL8"/>
<feature type="region of interest" description="Disordered" evidence="9">
    <location>
        <begin position="1"/>
        <end position="45"/>
    </location>
</feature>
<organism evidence="11 12">
    <name type="scientific">Nitrospina gracilis (strain 3/211)</name>
    <dbReference type="NCBI Taxonomy" id="1266370"/>
    <lineage>
        <taxon>Bacteria</taxon>
        <taxon>Pseudomonadati</taxon>
        <taxon>Nitrospinota/Tectimicrobiota group</taxon>
        <taxon>Nitrospinota</taxon>
        <taxon>Nitrospinia</taxon>
        <taxon>Nitrospinales</taxon>
        <taxon>Nitrospinaceae</taxon>
        <taxon>Nitrospina</taxon>
    </lineage>
</organism>
<evidence type="ECO:0000256" key="1">
    <source>
        <dbReference type="ARBA" id="ARBA00005322"/>
    </source>
</evidence>
<gene>
    <name evidence="11" type="ORF">NITGR_500016</name>
</gene>
<keyword evidence="4" id="KW-1005">Bacterial flagellum biogenesis</keyword>
<comment type="similarity">
    <text evidence="1">Belongs to the FlgM family.</text>
</comment>
<comment type="function">
    <text evidence="7">Responsible for the coupling of flagellin expression to flagellar assembly by preventing expression of the flagellin genes when a component of the middle class of proteins is defective. It negatively regulates flagellar genes by inhibiting the activity of FliA by directly binding to FliA.</text>
</comment>
<protein>
    <recommendedName>
        <fullName evidence="2">Negative regulator of flagellin synthesis</fullName>
    </recommendedName>
    <alternativeName>
        <fullName evidence="8">Anti-sigma-28 factor</fullName>
    </alternativeName>
</protein>
<dbReference type="GO" id="GO:0045892">
    <property type="term" value="P:negative regulation of DNA-templated transcription"/>
    <property type="evidence" value="ECO:0007669"/>
    <property type="project" value="InterPro"/>
</dbReference>
<name>M1YZL8_NITG3</name>
<evidence type="ECO:0000256" key="9">
    <source>
        <dbReference type="SAM" id="MobiDB-lite"/>
    </source>
</evidence>
<evidence type="ECO:0000256" key="5">
    <source>
        <dbReference type="ARBA" id="ARBA00023015"/>
    </source>
</evidence>
<evidence type="ECO:0000313" key="11">
    <source>
        <dbReference type="EMBL" id="CCQ90951.1"/>
    </source>
</evidence>
<feature type="compositionally biased region" description="Basic and acidic residues" evidence="9">
    <location>
        <begin position="1"/>
        <end position="20"/>
    </location>
</feature>
<sequence>MEIQGDDFKIRNKVSPEKVKGPNVKSNPTDPTSTSSSRASTGGGEQIAFSAKAQTIQKALDVAKTSPDVRTEKVNRIKSEVDNGTFHVDSEVLAESILKEILTESKFLE</sequence>
<dbReference type="NCBIfam" id="TIGR03824">
    <property type="entry name" value="FlgM_jcvi"/>
    <property type="match status" value="1"/>
</dbReference>
<dbReference type="InParanoid" id="M1YZL8"/>
<evidence type="ECO:0000256" key="6">
    <source>
        <dbReference type="ARBA" id="ARBA00023163"/>
    </source>
</evidence>
<feature type="domain" description="Anti-sigma-28 factor FlgM C-terminal" evidence="10">
    <location>
        <begin position="46"/>
        <end position="99"/>
    </location>
</feature>
<dbReference type="Pfam" id="PF04316">
    <property type="entry name" value="FlgM"/>
    <property type="match status" value="1"/>
</dbReference>
<comment type="caution">
    <text evidence="11">The sequence shown here is derived from an EMBL/GenBank/DDBJ whole genome shotgun (WGS) entry which is preliminary data.</text>
</comment>
<accession>M1YZL8</accession>
<dbReference type="STRING" id="1266370.NITGR_500016"/>
<dbReference type="RefSeq" id="WP_005009137.1">
    <property type="nucleotide sequence ID" value="NZ_HG422173.1"/>
</dbReference>
<dbReference type="InterPro" id="IPR035890">
    <property type="entry name" value="Anti-sigma-28_factor_FlgM_sf"/>
</dbReference>
<keyword evidence="6" id="KW-0804">Transcription</keyword>
<dbReference type="GO" id="GO:0044781">
    <property type="term" value="P:bacterial-type flagellum organization"/>
    <property type="evidence" value="ECO:0007669"/>
    <property type="project" value="UniProtKB-KW"/>
</dbReference>
<dbReference type="Proteomes" id="UP000011704">
    <property type="component" value="Unassembled WGS sequence"/>
</dbReference>
<keyword evidence="5" id="KW-0805">Transcription regulation</keyword>
<evidence type="ECO:0000256" key="2">
    <source>
        <dbReference type="ARBA" id="ARBA00017823"/>
    </source>
</evidence>